<name>A0A1G5IBL5_9FLAO</name>
<evidence type="ECO:0000259" key="2">
    <source>
        <dbReference type="Pfam" id="PF19573"/>
    </source>
</evidence>
<dbReference type="RefSeq" id="WP_091143371.1">
    <property type="nucleotide sequence ID" value="NZ_FMVF01000009.1"/>
</dbReference>
<proteinExistence type="predicted"/>
<feature type="signal peptide" evidence="1">
    <location>
        <begin position="1"/>
        <end position="19"/>
    </location>
</feature>
<dbReference type="EMBL" id="FMVF01000009">
    <property type="protein sequence ID" value="SCY72728.1"/>
    <property type="molecule type" value="Genomic_DNA"/>
</dbReference>
<keyword evidence="1" id="KW-0732">Signal</keyword>
<gene>
    <name evidence="3" type="ORF">SAMN02927903_02181</name>
</gene>
<dbReference type="InterPro" id="IPR011250">
    <property type="entry name" value="OMP/PagP_B-barrel"/>
</dbReference>
<dbReference type="AlphaFoldDB" id="A0A1G5IBL5"/>
<reference evidence="3 4" key="1">
    <citation type="submission" date="2016-10" db="EMBL/GenBank/DDBJ databases">
        <authorList>
            <person name="de Groot N.N."/>
        </authorList>
    </citation>
    <scope>NUCLEOTIDE SEQUENCE [LARGE SCALE GENOMIC DNA]</scope>
    <source>
        <strain evidence="3 4">CGMCC 1.7031</strain>
    </source>
</reference>
<accession>A0A1G5IBL5</accession>
<dbReference type="STRING" id="490189.SAMN02927903_02181"/>
<dbReference type="Pfam" id="PF19573">
    <property type="entry name" value="DUF6089"/>
    <property type="match status" value="1"/>
</dbReference>
<dbReference type="OrthoDB" id="654178at2"/>
<organism evidence="3 4">
    <name type="scientific">Flavobacterium caeni</name>
    <dbReference type="NCBI Taxonomy" id="490189"/>
    <lineage>
        <taxon>Bacteria</taxon>
        <taxon>Pseudomonadati</taxon>
        <taxon>Bacteroidota</taxon>
        <taxon>Flavobacteriia</taxon>
        <taxon>Flavobacteriales</taxon>
        <taxon>Flavobacteriaceae</taxon>
        <taxon>Flavobacterium</taxon>
    </lineage>
</organism>
<feature type="domain" description="DUF6089" evidence="2">
    <location>
        <begin position="3"/>
        <end position="227"/>
    </location>
</feature>
<dbReference type="SUPFAM" id="SSF56925">
    <property type="entry name" value="OMPA-like"/>
    <property type="match status" value="1"/>
</dbReference>
<dbReference type="Proteomes" id="UP000199354">
    <property type="component" value="Unassembled WGS sequence"/>
</dbReference>
<dbReference type="InterPro" id="IPR045743">
    <property type="entry name" value="DUF6089"/>
</dbReference>
<feature type="chain" id="PRO_5011579704" description="DUF6089 domain-containing protein" evidence="1">
    <location>
        <begin position="20"/>
        <end position="227"/>
    </location>
</feature>
<sequence>MNRFLIVVFLLFGATAAKAQIHEIGVFLGGANYIGEIGGNSHISPRDPAAGILYKWNRSPRHSWRFSLMHGRVSADDADSKAPARKLRDLKFENDITELSAGLEFNFFDFNLHESEPKITPFVYTGLSYAFYKGLFFVGDEPRSDSSHGTLAIPMLLGIKGRLLPHLVVAVESGARFTLADDIDGSNPTNDNLAPMRFGNLNSKDWYVFTGITLTYTFGNKPCYCAE</sequence>
<evidence type="ECO:0000313" key="3">
    <source>
        <dbReference type="EMBL" id="SCY72728.1"/>
    </source>
</evidence>
<keyword evidence="4" id="KW-1185">Reference proteome</keyword>
<protein>
    <recommendedName>
        <fullName evidence="2">DUF6089 domain-containing protein</fullName>
    </recommendedName>
</protein>
<evidence type="ECO:0000313" key="4">
    <source>
        <dbReference type="Proteomes" id="UP000199354"/>
    </source>
</evidence>
<evidence type="ECO:0000256" key="1">
    <source>
        <dbReference type="SAM" id="SignalP"/>
    </source>
</evidence>